<dbReference type="EnsemblMetazoa" id="AFAF005958-RA">
    <property type="protein sequence ID" value="AFAF005958-PA"/>
    <property type="gene ID" value="AFAF005958"/>
</dbReference>
<dbReference type="VEuPathDB" id="VectorBase:AFAF005958"/>
<keyword evidence="1" id="KW-0812">Transmembrane</keyword>
<name>A0A182Q9X3_9DIPT</name>
<feature type="transmembrane region" description="Helical" evidence="1">
    <location>
        <begin position="216"/>
        <end position="237"/>
    </location>
</feature>
<protein>
    <submittedName>
        <fullName evidence="2">Uncharacterized protein</fullName>
    </submittedName>
</protein>
<reference evidence="3" key="1">
    <citation type="submission" date="2014-01" db="EMBL/GenBank/DDBJ databases">
        <title>The Genome Sequence of Anopheles farauti FAR1 (V2).</title>
        <authorList>
            <consortium name="The Broad Institute Genomics Platform"/>
            <person name="Neafsey D.E."/>
            <person name="Besansky N."/>
            <person name="Howell P."/>
            <person name="Walton C."/>
            <person name="Young S.K."/>
            <person name="Zeng Q."/>
            <person name="Gargeya S."/>
            <person name="Fitzgerald M."/>
            <person name="Haas B."/>
            <person name="Abouelleil A."/>
            <person name="Allen A.W."/>
            <person name="Alvarado L."/>
            <person name="Arachchi H.M."/>
            <person name="Berlin A.M."/>
            <person name="Chapman S.B."/>
            <person name="Gainer-Dewar J."/>
            <person name="Goldberg J."/>
            <person name="Griggs A."/>
            <person name="Gujja S."/>
            <person name="Hansen M."/>
            <person name="Howarth C."/>
            <person name="Imamovic A."/>
            <person name="Ireland A."/>
            <person name="Larimer J."/>
            <person name="McCowan C."/>
            <person name="Murphy C."/>
            <person name="Pearson M."/>
            <person name="Poon T.W."/>
            <person name="Priest M."/>
            <person name="Roberts A."/>
            <person name="Saif S."/>
            <person name="Shea T."/>
            <person name="Sisk P."/>
            <person name="Sykes S."/>
            <person name="Wortman J."/>
            <person name="Nusbaum C."/>
            <person name="Birren B."/>
        </authorList>
    </citation>
    <scope>NUCLEOTIDE SEQUENCE [LARGE SCALE GENOMIC DNA]</scope>
    <source>
        <strain evidence="3">FAR1</strain>
    </source>
</reference>
<evidence type="ECO:0000313" key="3">
    <source>
        <dbReference type="Proteomes" id="UP000075886"/>
    </source>
</evidence>
<reference evidence="2" key="2">
    <citation type="submission" date="2020-05" db="UniProtKB">
        <authorList>
            <consortium name="EnsemblMetazoa"/>
        </authorList>
    </citation>
    <scope>IDENTIFICATION</scope>
    <source>
        <strain evidence="2">FAR1</strain>
    </source>
</reference>
<dbReference type="Proteomes" id="UP000075886">
    <property type="component" value="Unassembled WGS sequence"/>
</dbReference>
<evidence type="ECO:0000256" key="1">
    <source>
        <dbReference type="SAM" id="Phobius"/>
    </source>
</evidence>
<keyword evidence="1" id="KW-1133">Transmembrane helix</keyword>
<evidence type="ECO:0000313" key="2">
    <source>
        <dbReference type="EnsemblMetazoa" id="AFAF005958-PA"/>
    </source>
</evidence>
<dbReference type="EMBL" id="AXCN02000644">
    <property type="status" value="NOT_ANNOTATED_CDS"/>
    <property type="molecule type" value="Genomic_DNA"/>
</dbReference>
<keyword evidence="1" id="KW-0472">Membrane</keyword>
<accession>A0A182Q9X3</accession>
<organism evidence="2 3">
    <name type="scientific">Anopheles farauti</name>
    <dbReference type="NCBI Taxonomy" id="69004"/>
    <lineage>
        <taxon>Eukaryota</taxon>
        <taxon>Metazoa</taxon>
        <taxon>Ecdysozoa</taxon>
        <taxon>Arthropoda</taxon>
        <taxon>Hexapoda</taxon>
        <taxon>Insecta</taxon>
        <taxon>Pterygota</taxon>
        <taxon>Neoptera</taxon>
        <taxon>Endopterygota</taxon>
        <taxon>Diptera</taxon>
        <taxon>Nematocera</taxon>
        <taxon>Culicoidea</taxon>
        <taxon>Culicidae</taxon>
        <taxon>Anophelinae</taxon>
        <taxon>Anopheles</taxon>
    </lineage>
</organism>
<sequence length="246" mass="28729">MGVEPSARNISREFFHLKAWYIYAYTDPPPNYLSMFNLPPGASAAPTCLRLFTENWRGLLILRYNCPNYAEIQRFTLYSDNDRGEGYQQVHNYKVLYKVFRRFGQVQALTTDGDTYVVFYGCQQVRHRALVGLMVLVREDVYDRFTPPPELVQLLWWKLSFNVSQHLVHNLSDGKEGCDCAGAVRYINQMILKGYTKQKAQLQALQRIREQFPIGIRNFFVCAFSFALVLLCVNKLIDKYVFDLKY</sequence>
<dbReference type="AlphaFoldDB" id="A0A182Q9X3"/>
<keyword evidence="3" id="KW-1185">Reference proteome</keyword>
<proteinExistence type="predicted"/>